<dbReference type="InterPro" id="IPR036397">
    <property type="entry name" value="RNaseH_sf"/>
</dbReference>
<keyword evidence="1" id="KW-0694">RNA-binding</keyword>
<dbReference type="HOGENOM" id="CLU_156965_0_0_1"/>
<sequence length="118" mass="13064">MADGGSHFAAKEVQEYCEGANIKKITTAAYSPWVNGLVEGGNKILLGWLMRLCAPNLEESEYLDVDPQSIPESWPDHLGEAVWQMNNQVLPVIGYTPREILLGLPFELHQEGTEEGPI</sequence>
<dbReference type="Gene3D" id="3.30.420.10">
    <property type="entry name" value="Ribonuclease H-like superfamily/Ribonuclease H"/>
    <property type="match status" value="1"/>
</dbReference>
<dbReference type="EMBL" id="KL198079">
    <property type="protein sequence ID" value="KDQ09401.1"/>
    <property type="molecule type" value="Genomic_DNA"/>
</dbReference>
<evidence type="ECO:0000256" key="1">
    <source>
        <dbReference type="ARBA" id="ARBA00022884"/>
    </source>
</evidence>
<accession>A0A067MCV3</accession>
<gene>
    <name evidence="3" type="ORF">BOTBODRAFT_47661</name>
</gene>
<dbReference type="PROSITE" id="PS50994">
    <property type="entry name" value="INTEGRASE"/>
    <property type="match status" value="1"/>
</dbReference>
<organism evidence="3 4">
    <name type="scientific">Botryobasidium botryosum (strain FD-172 SS1)</name>
    <dbReference type="NCBI Taxonomy" id="930990"/>
    <lineage>
        <taxon>Eukaryota</taxon>
        <taxon>Fungi</taxon>
        <taxon>Dikarya</taxon>
        <taxon>Basidiomycota</taxon>
        <taxon>Agaricomycotina</taxon>
        <taxon>Agaricomycetes</taxon>
        <taxon>Cantharellales</taxon>
        <taxon>Botryobasidiaceae</taxon>
        <taxon>Botryobasidium</taxon>
    </lineage>
</organism>
<evidence type="ECO:0000259" key="2">
    <source>
        <dbReference type="PROSITE" id="PS50994"/>
    </source>
</evidence>
<evidence type="ECO:0000313" key="4">
    <source>
        <dbReference type="Proteomes" id="UP000027195"/>
    </source>
</evidence>
<dbReference type="GO" id="GO:0005634">
    <property type="term" value="C:nucleus"/>
    <property type="evidence" value="ECO:0007669"/>
    <property type="project" value="UniProtKB-ARBA"/>
</dbReference>
<proteinExistence type="predicted"/>
<evidence type="ECO:0000313" key="3">
    <source>
        <dbReference type="EMBL" id="KDQ09401.1"/>
    </source>
</evidence>
<dbReference type="GO" id="GO:0015074">
    <property type="term" value="P:DNA integration"/>
    <property type="evidence" value="ECO:0007669"/>
    <property type="project" value="InterPro"/>
</dbReference>
<dbReference type="InterPro" id="IPR012337">
    <property type="entry name" value="RNaseH-like_sf"/>
</dbReference>
<dbReference type="GO" id="GO:0003723">
    <property type="term" value="F:RNA binding"/>
    <property type="evidence" value="ECO:0007669"/>
    <property type="project" value="UniProtKB-KW"/>
</dbReference>
<protein>
    <recommendedName>
        <fullName evidence="2">Integrase catalytic domain-containing protein</fullName>
    </recommendedName>
</protein>
<keyword evidence="4" id="KW-1185">Reference proteome</keyword>
<dbReference type="InterPro" id="IPR001584">
    <property type="entry name" value="Integrase_cat-core"/>
</dbReference>
<dbReference type="InParanoid" id="A0A067MCV3"/>
<name>A0A067MCV3_BOTB1</name>
<dbReference type="SUPFAM" id="SSF53098">
    <property type="entry name" value="Ribonuclease H-like"/>
    <property type="match status" value="1"/>
</dbReference>
<reference evidence="4" key="1">
    <citation type="journal article" date="2014" name="Proc. Natl. Acad. Sci. U.S.A.">
        <title>Extensive sampling of basidiomycete genomes demonstrates inadequacy of the white-rot/brown-rot paradigm for wood decay fungi.</title>
        <authorList>
            <person name="Riley R."/>
            <person name="Salamov A.A."/>
            <person name="Brown D.W."/>
            <person name="Nagy L.G."/>
            <person name="Floudas D."/>
            <person name="Held B.W."/>
            <person name="Levasseur A."/>
            <person name="Lombard V."/>
            <person name="Morin E."/>
            <person name="Otillar R."/>
            <person name="Lindquist E.A."/>
            <person name="Sun H."/>
            <person name="LaButti K.M."/>
            <person name="Schmutz J."/>
            <person name="Jabbour D."/>
            <person name="Luo H."/>
            <person name="Baker S.E."/>
            <person name="Pisabarro A.G."/>
            <person name="Walton J.D."/>
            <person name="Blanchette R.A."/>
            <person name="Henrissat B."/>
            <person name="Martin F."/>
            <person name="Cullen D."/>
            <person name="Hibbett D.S."/>
            <person name="Grigoriev I.V."/>
        </authorList>
    </citation>
    <scope>NUCLEOTIDE SEQUENCE [LARGE SCALE GENOMIC DNA]</scope>
    <source>
        <strain evidence="4">FD-172 SS1</strain>
    </source>
</reference>
<dbReference type="Proteomes" id="UP000027195">
    <property type="component" value="Unassembled WGS sequence"/>
</dbReference>
<feature type="domain" description="Integrase catalytic" evidence="2">
    <location>
        <begin position="1"/>
        <end position="105"/>
    </location>
</feature>
<dbReference type="OrthoDB" id="3237746at2759"/>
<dbReference type="AlphaFoldDB" id="A0A067MCV3"/>